<evidence type="ECO:0000256" key="1">
    <source>
        <dbReference type="SAM" id="Phobius"/>
    </source>
</evidence>
<name>A0A5N6UVL0_ASPTM</name>
<evidence type="ECO:0000313" key="2">
    <source>
        <dbReference type="EMBL" id="KAE8162686.1"/>
    </source>
</evidence>
<feature type="transmembrane region" description="Helical" evidence="1">
    <location>
        <begin position="24"/>
        <end position="45"/>
    </location>
</feature>
<keyword evidence="3" id="KW-1185">Reference proteome</keyword>
<dbReference type="EMBL" id="ML738625">
    <property type="protein sequence ID" value="KAE8162686.1"/>
    <property type="molecule type" value="Genomic_DNA"/>
</dbReference>
<reference evidence="2 3" key="1">
    <citation type="submission" date="2019-04" db="EMBL/GenBank/DDBJ databases">
        <title>Friends and foes A comparative genomics study of 23 Aspergillus species from section Flavi.</title>
        <authorList>
            <consortium name="DOE Joint Genome Institute"/>
            <person name="Kjaerbolling I."/>
            <person name="Vesth T."/>
            <person name="Frisvad J.C."/>
            <person name="Nybo J.L."/>
            <person name="Theobald S."/>
            <person name="Kildgaard S."/>
            <person name="Isbrandt T."/>
            <person name="Kuo A."/>
            <person name="Sato A."/>
            <person name="Lyhne E.K."/>
            <person name="Kogle M.E."/>
            <person name="Wiebenga A."/>
            <person name="Kun R.S."/>
            <person name="Lubbers R.J."/>
            <person name="Makela M.R."/>
            <person name="Barry K."/>
            <person name="Chovatia M."/>
            <person name="Clum A."/>
            <person name="Daum C."/>
            <person name="Haridas S."/>
            <person name="He G."/>
            <person name="LaButti K."/>
            <person name="Lipzen A."/>
            <person name="Mondo S."/>
            <person name="Riley R."/>
            <person name="Salamov A."/>
            <person name="Simmons B.A."/>
            <person name="Magnuson J.K."/>
            <person name="Henrissat B."/>
            <person name="Mortensen U.H."/>
            <person name="Larsen T.O."/>
            <person name="Devries R.P."/>
            <person name="Grigoriev I.V."/>
            <person name="Machida M."/>
            <person name="Baker S.E."/>
            <person name="Andersen M.R."/>
        </authorList>
    </citation>
    <scope>NUCLEOTIDE SEQUENCE [LARGE SCALE GENOMIC DNA]</scope>
    <source>
        <strain evidence="2 3">CBS 117626</strain>
    </source>
</reference>
<keyword evidence="1" id="KW-0472">Membrane</keyword>
<dbReference type="AlphaFoldDB" id="A0A5N6UVL0"/>
<gene>
    <name evidence="2" type="ORF">BDV40DRAFT_264513</name>
</gene>
<keyword evidence="1" id="KW-0812">Transmembrane</keyword>
<accession>A0A5N6UVL0</accession>
<dbReference type="Proteomes" id="UP000326950">
    <property type="component" value="Unassembled WGS sequence"/>
</dbReference>
<proteinExistence type="predicted"/>
<organism evidence="2 3">
    <name type="scientific">Aspergillus tamarii</name>
    <dbReference type="NCBI Taxonomy" id="41984"/>
    <lineage>
        <taxon>Eukaryota</taxon>
        <taxon>Fungi</taxon>
        <taxon>Dikarya</taxon>
        <taxon>Ascomycota</taxon>
        <taxon>Pezizomycotina</taxon>
        <taxon>Eurotiomycetes</taxon>
        <taxon>Eurotiomycetidae</taxon>
        <taxon>Eurotiales</taxon>
        <taxon>Aspergillaceae</taxon>
        <taxon>Aspergillus</taxon>
        <taxon>Aspergillus subgen. Circumdati</taxon>
    </lineage>
</organism>
<protein>
    <submittedName>
        <fullName evidence="2">Uncharacterized protein</fullName>
    </submittedName>
</protein>
<sequence length="55" mass="6038">MCIHGSTYLIPSTMYVILDSSASSFLSTGVLLLSFNLLFFFLSLFKGMLLPLSSL</sequence>
<evidence type="ECO:0000313" key="3">
    <source>
        <dbReference type="Proteomes" id="UP000326950"/>
    </source>
</evidence>
<keyword evidence="1" id="KW-1133">Transmembrane helix</keyword>